<keyword evidence="1" id="KW-0812">Transmembrane</keyword>
<sequence length="70" mass="7704">MGMAPGGWWLLLAAVLVAAVAIGVLLYVQLQREAATEPDSLETLKQQYASGEIDETELETRADRLLQYEP</sequence>
<feature type="transmembrane region" description="Helical" evidence="1">
    <location>
        <begin position="6"/>
        <end position="28"/>
    </location>
</feature>
<keyword evidence="3" id="KW-1185">Reference proteome</keyword>
<organism evidence="2 3">
    <name type="scientific">Haloarcula vallismortis ATCC 29715</name>
    <dbReference type="NCBI Taxonomy" id="662477"/>
    <lineage>
        <taxon>Archaea</taxon>
        <taxon>Methanobacteriati</taxon>
        <taxon>Methanobacteriota</taxon>
        <taxon>Stenosarchaea group</taxon>
        <taxon>Halobacteria</taxon>
        <taxon>Halobacteriales</taxon>
        <taxon>Haloarculaceae</taxon>
        <taxon>Haloarcula</taxon>
    </lineage>
</organism>
<keyword evidence="1" id="KW-1133">Transmembrane helix</keyword>
<evidence type="ECO:0000256" key="1">
    <source>
        <dbReference type="SAM" id="Phobius"/>
    </source>
</evidence>
<dbReference type="OrthoDB" id="178074at2157"/>
<reference evidence="2 3" key="1">
    <citation type="journal article" date="2014" name="PLoS Genet.">
        <title>Phylogenetically driven sequencing of extremely halophilic archaea reveals strategies for static and dynamic osmo-response.</title>
        <authorList>
            <person name="Becker E.A."/>
            <person name="Seitzer P.M."/>
            <person name="Tritt A."/>
            <person name="Larsen D."/>
            <person name="Krusor M."/>
            <person name="Yao A.I."/>
            <person name="Wu D."/>
            <person name="Madern D."/>
            <person name="Eisen J.A."/>
            <person name="Darling A.E."/>
            <person name="Facciotti M.T."/>
        </authorList>
    </citation>
    <scope>NUCLEOTIDE SEQUENCE [LARGE SCALE GENOMIC DNA]</scope>
    <source>
        <strain evidence="2 3">ATCC 29715</strain>
    </source>
</reference>
<gene>
    <name evidence="2" type="ORF">C437_12770</name>
</gene>
<comment type="caution">
    <text evidence="2">The sequence shown here is derived from an EMBL/GenBank/DDBJ whole genome shotgun (WGS) entry which is preliminary data.</text>
</comment>
<dbReference type="Proteomes" id="UP000011534">
    <property type="component" value="Unassembled WGS sequence"/>
</dbReference>
<protein>
    <recommendedName>
        <fullName evidence="4">SHOCT domain-containing protein</fullName>
    </recommendedName>
</protein>
<evidence type="ECO:0008006" key="4">
    <source>
        <dbReference type="Google" id="ProtNLM"/>
    </source>
</evidence>
<accession>M0J987</accession>
<dbReference type="PATRIC" id="fig|662477.6.peg.2476"/>
<dbReference type="EMBL" id="AOLQ01000054">
    <property type="protein sequence ID" value="EMA05526.1"/>
    <property type="molecule type" value="Genomic_DNA"/>
</dbReference>
<keyword evidence="1" id="KW-0472">Membrane</keyword>
<dbReference type="AlphaFoldDB" id="M0J987"/>
<evidence type="ECO:0000313" key="2">
    <source>
        <dbReference type="EMBL" id="EMA05526.1"/>
    </source>
</evidence>
<evidence type="ECO:0000313" key="3">
    <source>
        <dbReference type="Proteomes" id="UP000011534"/>
    </source>
</evidence>
<name>M0J987_HALVA</name>
<proteinExistence type="predicted"/>